<gene>
    <name evidence="2" type="ORF">SAMN05444972_101130</name>
</gene>
<keyword evidence="1" id="KW-0472">Membrane</keyword>
<evidence type="ECO:0000313" key="3">
    <source>
        <dbReference type="Proteomes" id="UP000198660"/>
    </source>
</evidence>
<evidence type="ECO:0000313" key="2">
    <source>
        <dbReference type="EMBL" id="SFS31403.1"/>
    </source>
</evidence>
<dbReference type="Proteomes" id="UP000198660">
    <property type="component" value="Unassembled WGS sequence"/>
</dbReference>
<organism evidence="2 3">
    <name type="scientific">Marininema halotolerans</name>
    <dbReference type="NCBI Taxonomy" id="1155944"/>
    <lineage>
        <taxon>Bacteria</taxon>
        <taxon>Bacillati</taxon>
        <taxon>Bacillota</taxon>
        <taxon>Bacilli</taxon>
        <taxon>Bacillales</taxon>
        <taxon>Thermoactinomycetaceae</taxon>
        <taxon>Marininema</taxon>
    </lineage>
</organism>
<feature type="transmembrane region" description="Helical" evidence="1">
    <location>
        <begin position="21"/>
        <end position="41"/>
    </location>
</feature>
<sequence length="235" mass="26292">MIGGAWLRGWIILRGRLRTPAFWILLTLILGSGIVSSQVLMIKYSELYYIGEGLSLLWLITWLRECFSAEVDAGLFDVARSTPVTVGRVVLERTMMAGGMYLLGITGWTWWTLDGSPSSWGFLAVFAPWHIAVVGCFFIGMTLTGRTVGGLITGVMGWGLMWTLGDVLGNERGNILYIQGVMDIVLQGNDWPHWMIYNRIGYGIGGMILLLCGGWLYTLPNWRQRMGWEGSQENE</sequence>
<protein>
    <submittedName>
        <fullName evidence="2">Uncharacterized protein</fullName>
    </submittedName>
</protein>
<reference evidence="3" key="1">
    <citation type="submission" date="2016-10" db="EMBL/GenBank/DDBJ databases">
        <authorList>
            <person name="Varghese N."/>
            <person name="Submissions S."/>
        </authorList>
    </citation>
    <scope>NUCLEOTIDE SEQUENCE [LARGE SCALE GENOMIC DNA]</scope>
    <source>
        <strain evidence="3">DSM 45789</strain>
    </source>
</reference>
<dbReference type="RefSeq" id="WP_091832325.1">
    <property type="nucleotide sequence ID" value="NZ_FPAA01000001.1"/>
</dbReference>
<feature type="transmembrane region" description="Helical" evidence="1">
    <location>
        <begin position="147"/>
        <end position="164"/>
    </location>
</feature>
<proteinExistence type="predicted"/>
<keyword evidence="1" id="KW-1133">Transmembrane helix</keyword>
<keyword evidence="3" id="KW-1185">Reference proteome</keyword>
<dbReference type="EMBL" id="FPAA01000001">
    <property type="protein sequence ID" value="SFS31403.1"/>
    <property type="molecule type" value="Genomic_DNA"/>
</dbReference>
<name>A0A1I6NTY6_9BACL</name>
<feature type="transmembrane region" description="Helical" evidence="1">
    <location>
        <begin position="119"/>
        <end position="140"/>
    </location>
</feature>
<feature type="transmembrane region" description="Helical" evidence="1">
    <location>
        <begin position="95"/>
        <end position="113"/>
    </location>
</feature>
<dbReference type="AlphaFoldDB" id="A0A1I6NTY6"/>
<accession>A0A1I6NTY6</accession>
<evidence type="ECO:0000256" key="1">
    <source>
        <dbReference type="SAM" id="Phobius"/>
    </source>
</evidence>
<keyword evidence="1" id="KW-0812">Transmembrane</keyword>
<feature type="transmembrane region" description="Helical" evidence="1">
    <location>
        <begin position="200"/>
        <end position="219"/>
    </location>
</feature>